<feature type="domain" description="FH2" evidence="5">
    <location>
        <begin position="560"/>
        <end position="950"/>
    </location>
</feature>
<feature type="region of interest" description="Disordered" evidence="3">
    <location>
        <begin position="500"/>
        <end position="540"/>
    </location>
</feature>
<dbReference type="InterPro" id="IPR015425">
    <property type="entry name" value="FH2_Formin"/>
</dbReference>
<feature type="coiled-coil region" evidence="2">
    <location>
        <begin position="924"/>
        <end position="953"/>
    </location>
</feature>
<dbReference type="Proteomes" id="UP001652583">
    <property type="component" value="Chromosome B4"/>
</dbReference>
<feature type="region of interest" description="Disordered" evidence="3">
    <location>
        <begin position="1"/>
        <end position="28"/>
    </location>
</feature>
<evidence type="ECO:0000256" key="1">
    <source>
        <dbReference type="ARBA" id="ARBA00023449"/>
    </source>
</evidence>
<evidence type="ECO:0000256" key="3">
    <source>
        <dbReference type="SAM" id="MobiDB-lite"/>
    </source>
</evidence>
<keyword evidence="2" id="KW-0175">Coiled coil</keyword>
<dbReference type="InterPro" id="IPR016024">
    <property type="entry name" value="ARM-type_fold"/>
</dbReference>
<protein>
    <submittedName>
        <fullName evidence="7">Formin-like protein 3 isoform X3</fullName>
    </submittedName>
</protein>
<dbReference type="InterPro" id="IPR042201">
    <property type="entry name" value="FH2_Formin_sf"/>
</dbReference>
<dbReference type="InterPro" id="IPR011989">
    <property type="entry name" value="ARM-like"/>
</dbReference>
<dbReference type="SMART" id="SM01139">
    <property type="entry name" value="Drf_FH3"/>
    <property type="match status" value="1"/>
</dbReference>
<dbReference type="PROSITE" id="PS51232">
    <property type="entry name" value="GBD_FH3"/>
    <property type="match status" value="1"/>
</dbReference>
<dbReference type="PANTHER" id="PTHR45857:SF3">
    <property type="entry name" value="FORMIN-LIKE PROTEIN 3"/>
    <property type="match status" value="1"/>
</dbReference>
<name>A0ABM3QE32_ACIJB</name>
<dbReference type="InterPro" id="IPR010472">
    <property type="entry name" value="FH3_dom"/>
</dbReference>
<dbReference type="InterPro" id="IPR014768">
    <property type="entry name" value="GBD/FH3_dom"/>
</dbReference>
<reference evidence="7" key="1">
    <citation type="submission" date="2025-08" db="UniProtKB">
        <authorList>
            <consortium name="RefSeq"/>
        </authorList>
    </citation>
    <scope>IDENTIFICATION</scope>
    <source>
        <tissue evidence="7">Blood</tissue>
    </source>
</reference>
<sequence>MGNLESAEGGPGEPPSVSLLPPPGKMPMPEPCELEERFALVLSSMNLPPDKARLLRQYDNEKKWDLICDQERFQVKNPPHTYIQKLQSFLDPSVTRKKFRRRVQESTKVLRELEISLRTNHIGWVREFLNDENKGLDVLVDYLSFAQCSVMFDFEGLESGDDGAFDKLRSWSRSIEDLQPPSALSAPFTNSLARSARQSVLRYSTLPGRRALKNSRLVSQKDDVHVCILCLRAIMNYQYGFNLVMSHPHAVNEIALSLNNKNPRTKALVLELLAAVCLVRGGHEIILAAFDNFKEVCKELHRFEKLMEYFRNEDSNIDFMVACMQFINIVVHSVEDMNFRVHLQYEFTKLGLEEFLQSRHTESEKLQVQIQAYLDNVFDVGGLLEDAETKNVALEKVEELEEHVSHLTEKLLDLENENMMRVAELEKQLLQREKELESIKETYENTSHQVHTLRRLIKEKEEAFQRRCHLEPGARGLESVGSEALARVGPAELSEGMLPSDLDLLAPAPPPEESLPLPPPPAPPLPPPPPPLPDKCPPAPPLPGAAPSVVLTVGLSAIRIKKPIKTKFRLPVFNWTALKPNQISGTVFSELDDEKILEDLDLDKFEELFKTKAQGPALDLICSKNKTAQKAASKVTLLEANRAKNLAITLRKAGRSAEEICRAIHTFDLQTLPVDFVECLMRFLPTEAEVKLLRQYERERQPLEELAAEDRFMLLFSKVERLTQRMAGMAFLGNFQDNLQMLTPQLNAIIAASASVKSSQKLKQMLEIILALGNYMNSSKRGAVYGFKLQSLDLLLDTKSTDRKMTLLHFIALTVKEKYPDLANFWHELHFVEKAAAVSLENVLLDVKELGRGMELIRRECSIHDNSVLRNFLSTNEGKLDKLQRDAKTAEEAYNAVVRYFGESPKTTPPSVFFPVFVRFIRSYKEAEQENEARKKQEEVMREKQLAQEAKKLDAKTPSQRNKWQQQELIAELRRRQAKEHRPVYEGKDGTIEDIITVLKSVPFTARTAKRGSRFFCDAAHHDESNC</sequence>
<dbReference type="SUPFAM" id="SSF101447">
    <property type="entry name" value="Formin homology 2 domain (FH2 domain)"/>
    <property type="match status" value="1"/>
</dbReference>
<evidence type="ECO:0000259" key="5">
    <source>
        <dbReference type="PROSITE" id="PS51444"/>
    </source>
</evidence>
<feature type="compositionally biased region" description="Pro residues" evidence="3">
    <location>
        <begin position="507"/>
        <end position="540"/>
    </location>
</feature>
<dbReference type="SUPFAM" id="SSF48371">
    <property type="entry name" value="ARM repeat"/>
    <property type="match status" value="1"/>
</dbReference>
<proteinExistence type="inferred from homology"/>
<accession>A0ABM3QE32</accession>
<comment type="similarity">
    <text evidence="1">Belongs to the formin homology family.</text>
</comment>
<dbReference type="PANTHER" id="PTHR45857">
    <property type="entry name" value="FORMIN-LIKE PROTEIN"/>
    <property type="match status" value="1"/>
</dbReference>
<dbReference type="RefSeq" id="XP_053082178.1">
    <property type="nucleotide sequence ID" value="XM_053226203.1"/>
</dbReference>
<evidence type="ECO:0000313" key="6">
    <source>
        <dbReference type="Proteomes" id="UP001652583"/>
    </source>
</evidence>
<dbReference type="SMART" id="SM00498">
    <property type="entry name" value="FH2"/>
    <property type="match status" value="1"/>
</dbReference>
<evidence type="ECO:0000256" key="2">
    <source>
        <dbReference type="SAM" id="Coils"/>
    </source>
</evidence>
<dbReference type="InterPro" id="IPR010473">
    <property type="entry name" value="GTPase-bd"/>
</dbReference>
<dbReference type="SMART" id="SM01140">
    <property type="entry name" value="Drf_GBD"/>
    <property type="match status" value="1"/>
</dbReference>
<evidence type="ECO:0000313" key="7">
    <source>
        <dbReference type="RefSeq" id="XP_053082178.1"/>
    </source>
</evidence>
<gene>
    <name evidence="7" type="primary">FMNL3</name>
</gene>
<feature type="domain" description="GBD/FH3" evidence="4">
    <location>
        <begin position="26"/>
        <end position="471"/>
    </location>
</feature>
<organism evidence="6 7">
    <name type="scientific">Acinonyx jubatus</name>
    <name type="common">Cheetah</name>
    <dbReference type="NCBI Taxonomy" id="32536"/>
    <lineage>
        <taxon>Eukaryota</taxon>
        <taxon>Metazoa</taxon>
        <taxon>Chordata</taxon>
        <taxon>Craniata</taxon>
        <taxon>Vertebrata</taxon>
        <taxon>Euteleostomi</taxon>
        <taxon>Mammalia</taxon>
        <taxon>Eutheria</taxon>
        <taxon>Laurasiatheria</taxon>
        <taxon>Carnivora</taxon>
        <taxon>Feliformia</taxon>
        <taxon>Felidae</taxon>
        <taxon>Felinae</taxon>
        <taxon>Acinonyx</taxon>
    </lineage>
</organism>
<evidence type="ECO:0000259" key="4">
    <source>
        <dbReference type="PROSITE" id="PS51232"/>
    </source>
</evidence>
<dbReference type="Gene3D" id="1.20.58.2220">
    <property type="entry name" value="Formin, FH2 domain"/>
    <property type="match status" value="1"/>
</dbReference>
<dbReference type="Gene3D" id="1.25.10.10">
    <property type="entry name" value="Leucine-rich Repeat Variant"/>
    <property type="match status" value="2"/>
</dbReference>
<keyword evidence="6" id="KW-1185">Reference proteome</keyword>
<dbReference type="Pfam" id="PF06367">
    <property type="entry name" value="Drf_FH3"/>
    <property type="match status" value="1"/>
</dbReference>
<dbReference type="GeneID" id="106969274"/>
<dbReference type="InterPro" id="IPR043592">
    <property type="entry name" value="FMNL_animal"/>
</dbReference>
<feature type="coiled-coil region" evidence="2">
    <location>
        <begin position="390"/>
        <end position="463"/>
    </location>
</feature>
<dbReference type="Pfam" id="PF06371">
    <property type="entry name" value="Drf_GBD"/>
    <property type="match status" value="2"/>
</dbReference>
<dbReference type="PROSITE" id="PS51444">
    <property type="entry name" value="FH2"/>
    <property type="match status" value="1"/>
</dbReference>
<dbReference type="Pfam" id="PF02181">
    <property type="entry name" value="FH2"/>
    <property type="match status" value="1"/>
</dbReference>